<dbReference type="InterPro" id="IPR000073">
    <property type="entry name" value="AB_hydrolase_1"/>
</dbReference>
<reference evidence="3" key="1">
    <citation type="submission" date="2017-03" db="EMBL/GenBank/DDBJ databases">
        <title>Genomes of endolithic fungi from Antarctica.</title>
        <authorList>
            <person name="Coleine C."/>
            <person name="Masonjones S."/>
            <person name="Stajich J.E."/>
        </authorList>
    </citation>
    <scope>NUCLEOTIDE SEQUENCE [LARGE SCALE GENOMIC DNA]</scope>
    <source>
        <strain evidence="3">CCFEE 5527</strain>
    </source>
</reference>
<dbReference type="Pfam" id="PF12697">
    <property type="entry name" value="Abhydrolase_6"/>
    <property type="match status" value="1"/>
</dbReference>
<dbReference type="OrthoDB" id="1263307at2759"/>
<evidence type="ECO:0000313" key="2">
    <source>
        <dbReference type="EMBL" id="OQO12355.1"/>
    </source>
</evidence>
<accession>A0A1V8TLV9</accession>
<dbReference type="Proteomes" id="UP000192596">
    <property type="component" value="Unassembled WGS sequence"/>
</dbReference>
<gene>
    <name evidence="2" type="ORF">B0A48_02997</name>
</gene>
<dbReference type="InParanoid" id="A0A1V8TLV9"/>
<proteinExistence type="predicted"/>
<protein>
    <recommendedName>
        <fullName evidence="1">AB hydrolase-1 domain-containing protein</fullName>
    </recommendedName>
</protein>
<dbReference type="InterPro" id="IPR029058">
    <property type="entry name" value="AB_hydrolase_fold"/>
</dbReference>
<organism evidence="2 3">
    <name type="scientific">Cryoendolithus antarcticus</name>
    <dbReference type="NCBI Taxonomy" id="1507870"/>
    <lineage>
        <taxon>Eukaryota</taxon>
        <taxon>Fungi</taxon>
        <taxon>Dikarya</taxon>
        <taxon>Ascomycota</taxon>
        <taxon>Pezizomycotina</taxon>
        <taxon>Dothideomycetes</taxon>
        <taxon>Dothideomycetidae</taxon>
        <taxon>Cladosporiales</taxon>
        <taxon>Cladosporiaceae</taxon>
        <taxon>Cryoendolithus</taxon>
    </lineage>
</organism>
<dbReference type="PANTHER" id="PTHR37017:SF11">
    <property type="entry name" value="ESTERASE_LIPASE_THIOESTERASE DOMAIN-CONTAINING PROTEIN"/>
    <property type="match status" value="1"/>
</dbReference>
<dbReference type="STRING" id="1507870.A0A1V8TLV9"/>
<dbReference type="SUPFAM" id="SSF53474">
    <property type="entry name" value="alpha/beta-Hydrolases"/>
    <property type="match status" value="1"/>
</dbReference>
<comment type="caution">
    <text evidence="2">The sequence shown here is derived from an EMBL/GenBank/DDBJ whole genome shotgun (WGS) entry which is preliminary data.</text>
</comment>
<dbReference type="InterPro" id="IPR052897">
    <property type="entry name" value="Sec-Metab_Biosynth_Hydrolase"/>
</dbReference>
<dbReference type="Gene3D" id="3.40.50.1820">
    <property type="entry name" value="alpha/beta hydrolase"/>
    <property type="match status" value="1"/>
</dbReference>
<feature type="domain" description="AB hydrolase-1" evidence="1">
    <location>
        <begin position="6"/>
        <end position="239"/>
    </location>
</feature>
<dbReference type="AlphaFoldDB" id="A0A1V8TLV9"/>
<dbReference type="EMBL" id="NAJO01000005">
    <property type="protein sequence ID" value="OQO12355.1"/>
    <property type="molecule type" value="Genomic_DNA"/>
</dbReference>
<evidence type="ECO:0000313" key="3">
    <source>
        <dbReference type="Proteomes" id="UP000192596"/>
    </source>
</evidence>
<evidence type="ECO:0000259" key="1">
    <source>
        <dbReference type="Pfam" id="PF12697"/>
    </source>
</evidence>
<name>A0A1V8TLV9_9PEZI</name>
<keyword evidence="3" id="KW-1185">Reference proteome</keyword>
<sequence length="251" mass="27098">MAPTQLVMVHGAWHSPEHFGPLIEYLSKHNFKCLPVTLRSTQRNNNPVPATYDEDIATIRKAILAALEHGDVAVLAHSFGGLSSMSSFAELTPAPRKAAGFSTAVTKAILIASFFAPVDGGFAEVIVEGTPSISVPDGAFMVVGPGRAEDYFYGDLEAAEAAKWTKLLKPVSIAALMGKATHAGWKEIPVSYLFCTEDQALPDFTQRGIIEMAKKHGVEMRVEEVKASHSPFLSMPERTGEFVRRSVGEGI</sequence>
<dbReference type="PANTHER" id="PTHR37017">
    <property type="entry name" value="AB HYDROLASE-1 DOMAIN-CONTAINING PROTEIN-RELATED"/>
    <property type="match status" value="1"/>
</dbReference>